<comment type="cofactor">
    <cofactor evidence="6">
        <name>Mg(2+)</name>
        <dbReference type="ChEBI" id="CHEBI:18420"/>
    </cofactor>
</comment>
<name>A0ABV7I7F7_9HYPH</name>
<dbReference type="SUPFAM" id="SSF63867">
    <property type="entry name" value="MoeA C-terminal domain-like"/>
    <property type="match status" value="1"/>
</dbReference>
<evidence type="ECO:0000256" key="4">
    <source>
        <dbReference type="ARBA" id="ARBA00023150"/>
    </source>
</evidence>
<dbReference type="Proteomes" id="UP001595647">
    <property type="component" value="Unassembled WGS sequence"/>
</dbReference>
<organism evidence="8 9">
    <name type="scientific">Ciceribacter thiooxidans</name>
    <dbReference type="NCBI Taxonomy" id="1969821"/>
    <lineage>
        <taxon>Bacteria</taxon>
        <taxon>Pseudomonadati</taxon>
        <taxon>Pseudomonadota</taxon>
        <taxon>Alphaproteobacteria</taxon>
        <taxon>Hyphomicrobiales</taxon>
        <taxon>Rhizobiaceae</taxon>
        <taxon>Ciceribacter</taxon>
    </lineage>
</organism>
<dbReference type="InterPro" id="IPR038987">
    <property type="entry name" value="MoeA-like"/>
</dbReference>
<dbReference type="InterPro" id="IPR036688">
    <property type="entry name" value="MoeA_C_domain_IV_sf"/>
</dbReference>
<dbReference type="EC" id="2.10.1.1" evidence="6"/>
<dbReference type="InterPro" id="IPR001453">
    <property type="entry name" value="MoaB/Mog_dom"/>
</dbReference>
<evidence type="ECO:0000256" key="2">
    <source>
        <dbReference type="ARBA" id="ARBA00005046"/>
    </source>
</evidence>
<dbReference type="CDD" id="cd00887">
    <property type="entry name" value="MoeA"/>
    <property type="match status" value="1"/>
</dbReference>
<dbReference type="InterPro" id="IPR005110">
    <property type="entry name" value="MoeA_linker/N"/>
</dbReference>
<dbReference type="InterPro" id="IPR036425">
    <property type="entry name" value="MoaB/Mog-like_dom_sf"/>
</dbReference>
<protein>
    <recommendedName>
        <fullName evidence="6">Molybdopterin molybdenumtransferase</fullName>
        <ecNumber evidence="6">2.10.1.1</ecNumber>
    </recommendedName>
</protein>
<keyword evidence="6" id="KW-0479">Metal-binding</keyword>
<dbReference type="InterPro" id="IPR036135">
    <property type="entry name" value="MoeA_linker/N_sf"/>
</dbReference>
<keyword evidence="6" id="KW-0460">Magnesium</keyword>
<keyword evidence="6" id="KW-0500">Molybdenum</keyword>
<dbReference type="PANTHER" id="PTHR10192:SF5">
    <property type="entry name" value="GEPHYRIN"/>
    <property type="match status" value="1"/>
</dbReference>
<evidence type="ECO:0000313" key="9">
    <source>
        <dbReference type="Proteomes" id="UP001595647"/>
    </source>
</evidence>
<dbReference type="SMART" id="SM00852">
    <property type="entry name" value="MoCF_biosynth"/>
    <property type="match status" value="1"/>
</dbReference>
<comment type="function">
    <text evidence="1 6">Catalyzes the insertion of molybdate into adenylated molybdopterin with the concomitant release of AMP.</text>
</comment>
<dbReference type="InterPro" id="IPR005111">
    <property type="entry name" value="MoeA_C_domain_IV"/>
</dbReference>
<dbReference type="Pfam" id="PF03453">
    <property type="entry name" value="MoeA_N"/>
    <property type="match status" value="1"/>
</dbReference>
<dbReference type="Gene3D" id="2.40.340.10">
    <property type="entry name" value="MoeA, C-terminal, domain IV"/>
    <property type="match status" value="1"/>
</dbReference>
<evidence type="ECO:0000256" key="5">
    <source>
        <dbReference type="ARBA" id="ARBA00047317"/>
    </source>
</evidence>
<dbReference type="PANTHER" id="PTHR10192">
    <property type="entry name" value="MOLYBDOPTERIN BIOSYNTHESIS PROTEIN"/>
    <property type="match status" value="1"/>
</dbReference>
<dbReference type="EMBL" id="JBHRTG010000019">
    <property type="protein sequence ID" value="MFC3165541.1"/>
    <property type="molecule type" value="Genomic_DNA"/>
</dbReference>
<evidence type="ECO:0000313" key="8">
    <source>
        <dbReference type="EMBL" id="MFC3165541.1"/>
    </source>
</evidence>
<comment type="catalytic activity">
    <reaction evidence="5">
        <text>adenylyl-molybdopterin + molybdate = Mo-molybdopterin + AMP + H(+)</text>
        <dbReference type="Rhea" id="RHEA:35047"/>
        <dbReference type="ChEBI" id="CHEBI:15378"/>
        <dbReference type="ChEBI" id="CHEBI:36264"/>
        <dbReference type="ChEBI" id="CHEBI:62727"/>
        <dbReference type="ChEBI" id="CHEBI:71302"/>
        <dbReference type="ChEBI" id="CHEBI:456215"/>
        <dbReference type="EC" id="2.10.1.1"/>
    </reaction>
</comment>
<keyword evidence="6" id="KW-0808">Transferase</keyword>
<dbReference type="Gene3D" id="3.90.105.10">
    <property type="entry name" value="Molybdopterin biosynthesis moea protein, domain 2"/>
    <property type="match status" value="1"/>
</dbReference>
<dbReference type="SUPFAM" id="SSF63882">
    <property type="entry name" value="MoeA N-terminal region -like"/>
    <property type="match status" value="1"/>
</dbReference>
<dbReference type="Pfam" id="PF03454">
    <property type="entry name" value="MoeA_C"/>
    <property type="match status" value="1"/>
</dbReference>
<comment type="caution">
    <text evidence="8">The sequence shown here is derived from an EMBL/GenBank/DDBJ whole genome shotgun (WGS) entry which is preliminary data.</text>
</comment>
<dbReference type="PROSITE" id="PS01079">
    <property type="entry name" value="MOCF_BIOSYNTHESIS_2"/>
    <property type="match status" value="1"/>
</dbReference>
<dbReference type="NCBIfam" id="NF045515">
    <property type="entry name" value="Glp_gephyrin"/>
    <property type="match status" value="1"/>
</dbReference>
<dbReference type="RefSeq" id="WP_182308150.1">
    <property type="nucleotide sequence ID" value="NZ_CP059897.1"/>
</dbReference>
<reference evidence="9" key="1">
    <citation type="journal article" date="2019" name="Int. J. Syst. Evol. Microbiol.">
        <title>The Global Catalogue of Microorganisms (GCM) 10K type strain sequencing project: providing services to taxonomists for standard genome sequencing and annotation.</title>
        <authorList>
            <consortium name="The Broad Institute Genomics Platform"/>
            <consortium name="The Broad Institute Genome Sequencing Center for Infectious Disease"/>
            <person name="Wu L."/>
            <person name="Ma J."/>
        </authorList>
    </citation>
    <scope>NUCLEOTIDE SEQUENCE [LARGE SCALE GENOMIC DNA]</scope>
    <source>
        <strain evidence="9">KCTC 52231</strain>
    </source>
</reference>
<dbReference type="Pfam" id="PF00994">
    <property type="entry name" value="MoCF_biosynth"/>
    <property type="match status" value="1"/>
</dbReference>
<keyword evidence="9" id="KW-1185">Reference proteome</keyword>
<keyword evidence="4 6" id="KW-0501">Molybdenum cofactor biosynthesis</keyword>
<dbReference type="SUPFAM" id="SSF53218">
    <property type="entry name" value="Molybdenum cofactor biosynthesis proteins"/>
    <property type="match status" value="1"/>
</dbReference>
<accession>A0ABV7I7F7</accession>
<evidence type="ECO:0000259" key="7">
    <source>
        <dbReference type="SMART" id="SM00852"/>
    </source>
</evidence>
<feature type="domain" description="MoaB/Mog" evidence="7">
    <location>
        <begin position="195"/>
        <end position="328"/>
    </location>
</feature>
<evidence type="ECO:0000256" key="3">
    <source>
        <dbReference type="ARBA" id="ARBA00010763"/>
    </source>
</evidence>
<dbReference type="Gene3D" id="3.40.980.10">
    <property type="entry name" value="MoaB/Mog-like domain"/>
    <property type="match status" value="1"/>
</dbReference>
<comment type="pathway">
    <text evidence="2 6">Cofactor biosynthesis; molybdopterin biosynthesis.</text>
</comment>
<dbReference type="Gene3D" id="2.170.190.11">
    <property type="entry name" value="Molybdopterin biosynthesis moea protein, domain 3"/>
    <property type="match status" value="1"/>
</dbReference>
<evidence type="ECO:0000256" key="6">
    <source>
        <dbReference type="RuleBase" id="RU365090"/>
    </source>
</evidence>
<evidence type="ECO:0000256" key="1">
    <source>
        <dbReference type="ARBA" id="ARBA00002901"/>
    </source>
</evidence>
<proteinExistence type="inferred from homology"/>
<sequence length="424" mass="44254">MDGLPQRACGCDESRHHVALTPVEKAIEIAVGMVQPLTAVDDVAVHKARGRVLARSLRAGRPMPHFDNSAMDGFAVALSDFAGEGPWHLPVAGTIAAGAAAPFLTVGTALRIFTGAPVPGGSDAVVMQEKCDDRGDTVLVHVRPRRGDNIRQAGEDIASGDLLVSAGTMLDGRHVGLLAGNGHGHISVVRRPRIAVLSTGDELGEDGAGVHDANRPMLLALCEGLGAEATDLGICPDDMERMTEIFRASTNRFDLIVTSGAASVGGRDFVRPALLAAGGAVEAWRVALKPGKPVFFGRLADTLVTGLPGNPLSAYVGFQLFVTRQIGAMLGLGGPSAKPEMAVAGLGWERKPGRTEYLPGQVVGRSESGLPIVEPLGHGSSATLMPLSLGDGVIVLAAHSRHVARGDVIDWMPFCRKDLSWKTA</sequence>
<dbReference type="InterPro" id="IPR008284">
    <property type="entry name" value="MoCF_biosynth_CS"/>
</dbReference>
<gene>
    <name evidence="8" type="primary">glp</name>
    <name evidence="8" type="ORF">ACFOHV_19860</name>
</gene>
<comment type="similarity">
    <text evidence="3 6">Belongs to the MoeA family.</text>
</comment>